<dbReference type="Gene3D" id="2.170.130.10">
    <property type="entry name" value="TonB-dependent receptor, plug domain"/>
    <property type="match status" value="1"/>
</dbReference>
<dbReference type="Pfam" id="PF07715">
    <property type="entry name" value="Plug"/>
    <property type="match status" value="1"/>
</dbReference>
<dbReference type="GO" id="GO:0015344">
    <property type="term" value="F:siderophore uptake transmembrane transporter activity"/>
    <property type="evidence" value="ECO:0007669"/>
    <property type="project" value="TreeGrafter"/>
</dbReference>
<evidence type="ECO:0000256" key="1">
    <source>
        <dbReference type="ARBA" id="ARBA00004571"/>
    </source>
</evidence>
<reference evidence="15 16" key="1">
    <citation type="submission" date="2019-03" db="EMBL/GenBank/DDBJ databases">
        <title>Genomic Encyclopedia of Archaeal and Bacterial Type Strains, Phase II (KMG-II): from individual species to whole genera.</title>
        <authorList>
            <person name="Goeker M."/>
        </authorList>
    </citation>
    <scope>NUCLEOTIDE SEQUENCE [LARGE SCALE GENOMIC DNA]</scope>
    <source>
        <strain evidence="15 16">DSM 19034</strain>
    </source>
</reference>
<keyword evidence="4 10" id="KW-0812">Transmembrane</keyword>
<name>A0A4R6IQC7_9SPHI</name>
<comment type="similarity">
    <text evidence="10 11">Belongs to the TonB-dependent receptor family.</text>
</comment>
<proteinExistence type="inferred from homology"/>
<feature type="domain" description="TonB-dependent receptor-like beta-barrel" evidence="13">
    <location>
        <begin position="332"/>
        <end position="788"/>
    </location>
</feature>
<dbReference type="GO" id="GO:0044718">
    <property type="term" value="P:siderophore transmembrane transport"/>
    <property type="evidence" value="ECO:0007669"/>
    <property type="project" value="TreeGrafter"/>
</dbReference>
<dbReference type="PROSITE" id="PS52016">
    <property type="entry name" value="TONB_DEPENDENT_REC_3"/>
    <property type="match status" value="1"/>
</dbReference>
<keyword evidence="6 11" id="KW-0798">TonB box</keyword>
<dbReference type="Gene3D" id="2.60.40.1120">
    <property type="entry name" value="Carboxypeptidase-like, regulatory domain"/>
    <property type="match status" value="1"/>
</dbReference>
<keyword evidence="5 12" id="KW-0732">Signal</keyword>
<evidence type="ECO:0000256" key="10">
    <source>
        <dbReference type="PROSITE-ProRule" id="PRU01360"/>
    </source>
</evidence>
<dbReference type="InterPro" id="IPR036942">
    <property type="entry name" value="Beta-barrel_TonB_sf"/>
</dbReference>
<dbReference type="EMBL" id="SNWM01000001">
    <property type="protein sequence ID" value="TDO24493.1"/>
    <property type="molecule type" value="Genomic_DNA"/>
</dbReference>
<dbReference type="PANTHER" id="PTHR30069:SF29">
    <property type="entry name" value="HEMOGLOBIN AND HEMOGLOBIN-HAPTOGLOBIN-BINDING PROTEIN 1-RELATED"/>
    <property type="match status" value="1"/>
</dbReference>
<dbReference type="InterPro" id="IPR039426">
    <property type="entry name" value="TonB-dep_rcpt-like"/>
</dbReference>
<keyword evidence="3 10" id="KW-1134">Transmembrane beta strand</keyword>
<keyword evidence="8 15" id="KW-0675">Receptor</keyword>
<accession>A0A4R6IQC7</accession>
<dbReference type="Proteomes" id="UP000295499">
    <property type="component" value="Unassembled WGS sequence"/>
</dbReference>
<dbReference type="RefSeq" id="WP_133552525.1">
    <property type="nucleotide sequence ID" value="NZ_SNWM01000001.1"/>
</dbReference>
<keyword evidence="16" id="KW-1185">Reference proteome</keyword>
<protein>
    <submittedName>
        <fullName evidence="15">TonB-dependent receptor-like protein</fullName>
    </submittedName>
</protein>
<feature type="domain" description="TonB-dependent receptor plug" evidence="14">
    <location>
        <begin position="120"/>
        <end position="257"/>
    </location>
</feature>
<evidence type="ECO:0000256" key="8">
    <source>
        <dbReference type="ARBA" id="ARBA00023170"/>
    </source>
</evidence>
<gene>
    <name evidence="15" type="ORF">CLV32_0782</name>
</gene>
<dbReference type="Pfam" id="PF13715">
    <property type="entry name" value="CarbopepD_reg_2"/>
    <property type="match status" value="1"/>
</dbReference>
<keyword evidence="7 10" id="KW-0472">Membrane</keyword>
<comment type="caution">
    <text evidence="15">The sequence shown here is derived from an EMBL/GenBank/DDBJ whole genome shotgun (WGS) entry which is preliminary data.</text>
</comment>
<keyword evidence="9 10" id="KW-0998">Cell outer membrane</keyword>
<evidence type="ECO:0000259" key="14">
    <source>
        <dbReference type="Pfam" id="PF07715"/>
    </source>
</evidence>
<feature type="signal peptide" evidence="12">
    <location>
        <begin position="1"/>
        <end position="19"/>
    </location>
</feature>
<evidence type="ECO:0000256" key="2">
    <source>
        <dbReference type="ARBA" id="ARBA00022448"/>
    </source>
</evidence>
<dbReference type="SUPFAM" id="SSF49464">
    <property type="entry name" value="Carboxypeptidase regulatory domain-like"/>
    <property type="match status" value="1"/>
</dbReference>
<sequence length="899" mass="101225">MRYFLLTSFLLLSFSLVRGQTILKGTVYDEHSKPIEYATVTLKNIDAITFTDSAGRFSFKVGKKLALPTYDLRIAVVGKRTIERPISLKTLTEGAIFNMVDLSLTLNEIEINQVRRSQNSNSSIIFDRQALEQTQAFSLGDVLNNLPGKKFAPPALQNVQNITLRSEADGLQSMNNSFGVAIIIDDIQQSNNANMQNRSVGKWGVNSSAISATTYGRFDVPFSGLDIREIPVDNIESVEVITGVAPAKYGDLTSGAVIVNRQAGKTPYQFSTRINGASTNFSLSKGYILDKKWGAINYGLNYLYANPDPSDKVKIYERVSANLMWTSYLFKNFKNTISLDYGTRTDDVRIDPDDDQAIRTFAKSRNLSVSNRSSLTVESNLLKRIDFSLSYSNNYSETYNQRFFNGEVKGMADKDTDNEIYQGYYIPGTYLSVEHIKGNPVNMNGNLSLSNDVYTGKILHKLSLGTNLYYAQNHGQGVIVDPTKPRWANQNYQNERPYSYESLPDILNYGIYLQDNFKVNLFKKPLTFNPGVRYDVQNAKGYVQPRVNMSYALNDNINFNAAYGLSVKGPSLAHRYPAPSYVDLVLLNNFTGYVNESVFLVYTDKIVADNSKLKSSKSNQLELGLNYKKDNFTTSLFGYYKRDLDGFSNLTSYNTYTLPEFDYTYVKGGPPIVTPNGKYRNRYVAVNNVANDLNSKNYGLEWSISVPKIRAIETSINLNNSFSYSDFKNATERVLPAEQVYIDLGRKAWFGVYPPTAYTNWNLMTKISTTTHIPKLGFVVNFLADVTWQTETKTQLTNVIPTAYLDEKLTRYEIPVFDATNPDYGFLKMSSDANTKTSLPFPVANLSVRISKEIRQKIRFSVNAYNFLNIKTQYLNPNTGSKITYSTPTSVGAELSIKF</sequence>
<evidence type="ECO:0000256" key="12">
    <source>
        <dbReference type="SAM" id="SignalP"/>
    </source>
</evidence>
<dbReference type="InterPro" id="IPR037066">
    <property type="entry name" value="Plug_dom_sf"/>
</dbReference>
<dbReference type="Pfam" id="PF00593">
    <property type="entry name" value="TonB_dep_Rec_b-barrel"/>
    <property type="match status" value="1"/>
</dbReference>
<evidence type="ECO:0000256" key="6">
    <source>
        <dbReference type="ARBA" id="ARBA00023077"/>
    </source>
</evidence>
<evidence type="ECO:0000256" key="11">
    <source>
        <dbReference type="RuleBase" id="RU003357"/>
    </source>
</evidence>
<evidence type="ECO:0000256" key="3">
    <source>
        <dbReference type="ARBA" id="ARBA00022452"/>
    </source>
</evidence>
<dbReference type="InterPro" id="IPR008969">
    <property type="entry name" value="CarboxyPept-like_regulatory"/>
</dbReference>
<evidence type="ECO:0000256" key="7">
    <source>
        <dbReference type="ARBA" id="ARBA00023136"/>
    </source>
</evidence>
<dbReference type="OrthoDB" id="1151166at2"/>
<dbReference type="PANTHER" id="PTHR30069">
    <property type="entry name" value="TONB-DEPENDENT OUTER MEMBRANE RECEPTOR"/>
    <property type="match status" value="1"/>
</dbReference>
<evidence type="ECO:0000256" key="5">
    <source>
        <dbReference type="ARBA" id="ARBA00022729"/>
    </source>
</evidence>
<dbReference type="InterPro" id="IPR012910">
    <property type="entry name" value="Plug_dom"/>
</dbReference>
<evidence type="ECO:0000256" key="4">
    <source>
        <dbReference type="ARBA" id="ARBA00022692"/>
    </source>
</evidence>
<feature type="chain" id="PRO_5020531589" evidence="12">
    <location>
        <begin position="20"/>
        <end position="899"/>
    </location>
</feature>
<dbReference type="SUPFAM" id="SSF56935">
    <property type="entry name" value="Porins"/>
    <property type="match status" value="1"/>
</dbReference>
<keyword evidence="2 10" id="KW-0813">Transport</keyword>
<evidence type="ECO:0000313" key="16">
    <source>
        <dbReference type="Proteomes" id="UP000295499"/>
    </source>
</evidence>
<comment type="subcellular location">
    <subcellularLocation>
        <location evidence="1 10">Cell outer membrane</location>
        <topology evidence="1 10">Multi-pass membrane protein</topology>
    </subcellularLocation>
</comment>
<dbReference type="GO" id="GO:0009279">
    <property type="term" value="C:cell outer membrane"/>
    <property type="evidence" value="ECO:0007669"/>
    <property type="project" value="UniProtKB-SubCell"/>
</dbReference>
<dbReference type="InterPro" id="IPR000531">
    <property type="entry name" value="Beta-barrel_TonB"/>
</dbReference>
<evidence type="ECO:0000256" key="9">
    <source>
        <dbReference type="ARBA" id="ARBA00023237"/>
    </source>
</evidence>
<dbReference type="Gene3D" id="2.40.170.20">
    <property type="entry name" value="TonB-dependent receptor, beta-barrel domain"/>
    <property type="match status" value="1"/>
</dbReference>
<organism evidence="15 16">
    <name type="scientific">Pedobacter duraquae</name>
    <dbReference type="NCBI Taxonomy" id="425511"/>
    <lineage>
        <taxon>Bacteria</taxon>
        <taxon>Pseudomonadati</taxon>
        <taxon>Bacteroidota</taxon>
        <taxon>Sphingobacteriia</taxon>
        <taxon>Sphingobacteriales</taxon>
        <taxon>Sphingobacteriaceae</taxon>
        <taxon>Pedobacter</taxon>
    </lineage>
</organism>
<dbReference type="AlphaFoldDB" id="A0A4R6IQC7"/>
<evidence type="ECO:0000313" key="15">
    <source>
        <dbReference type="EMBL" id="TDO24493.1"/>
    </source>
</evidence>
<evidence type="ECO:0000259" key="13">
    <source>
        <dbReference type="Pfam" id="PF00593"/>
    </source>
</evidence>